<protein>
    <submittedName>
        <fullName evidence="2">Ribonucleoside-diphosphate reductase, adenosylcobalamin-dependent</fullName>
    </submittedName>
</protein>
<proteinExistence type="predicted"/>
<dbReference type="Pfam" id="PF02867">
    <property type="entry name" value="Ribonuc_red_lgC"/>
    <property type="match status" value="1"/>
</dbReference>
<gene>
    <name evidence="2" type="ORF">B1B_12929</name>
</gene>
<dbReference type="EMBL" id="AUZY01008497">
    <property type="protein sequence ID" value="EQD45738.1"/>
    <property type="molecule type" value="Genomic_DNA"/>
</dbReference>
<organism evidence="2">
    <name type="scientific">mine drainage metagenome</name>
    <dbReference type="NCBI Taxonomy" id="410659"/>
    <lineage>
        <taxon>unclassified sequences</taxon>
        <taxon>metagenomes</taxon>
        <taxon>ecological metagenomes</taxon>
    </lineage>
</organism>
<dbReference type="SUPFAM" id="SSF51998">
    <property type="entry name" value="PFL-like glycyl radical enzymes"/>
    <property type="match status" value="1"/>
</dbReference>
<dbReference type="InterPro" id="IPR000788">
    <property type="entry name" value="RNR_lg_C"/>
</dbReference>
<evidence type="ECO:0000259" key="1">
    <source>
        <dbReference type="Pfam" id="PF02867"/>
    </source>
</evidence>
<accession>T0ZM42</accession>
<name>T0ZM42_9ZZZZ</name>
<feature type="domain" description="Ribonucleotide reductase large subunit C-terminal" evidence="1">
    <location>
        <begin position="6"/>
        <end position="66"/>
    </location>
</feature>
<evidence type="ECO:0000313" key="2">
    <source>
        <dbReference type="EMBL" id="EQD45738.1"/>
    </source>
</evidence>
<dbReference type="AlphaFoldDB" id="T0ZM42"/>
<sequence>MKEDGYTVREDGLVACRIYRTIKARQLWNMIMSSTYDYAEPGFILIDRVNEMNNNWFCESIRATNP</sequence>
<reference evidence="2" key="2">
    <citation type="journal article" date="2014" name="ISME J.">
        <title>Microbial stratification in low pH oxic and suboxic macroscopic growths along an acid mine drainage.</title>
        <authorList>
            <person name="Mendez-Garcia C."/>
            <person name="Mesa V."/>
            <person name="Sprenger R.R."/>
            <person name="Richter M."/>
            <person name="Diez M.S."/>
            <person name="Solano J."/>
            <person name="Bargiela R."/>
            <person name="Golyshina O.V."/>
            <person name="Manteca A."/>
            <person name="Ramos J.L."/>
            <person name="Gallego J.R."/>
            <person name="Llorente I."/>
            <person name="Martins Dos Santos V.A."/>
            <person name="Jensen O.N."/>
            <person name="Pelaez A.I."/>
            <person name="Sanchez J."/>
            <person name="Ferrer M."/>
        </authorList>
    </citation>
    <scope>NUCLEOTIDE SEQUENCE</scope>
</reference>
<comment type="caution">
    <text evidence="2">The sequence shown here is derived from an EMBL/GenBank/DDBJ whole genome shotgun (WGS) entry which is preliminary data.</text>
</comment>
<dbReference type="Gene3D" id="3.20.70.20">
    <property type="match status" value="1"/>
</dbReference>
<reference evidence="2" key="1">
    <citation type="submission" date="2013-08" db="EMBL/GenBank/DDBJ databases">
        <authorList>
            <person name="Mendez C."/>
            <person name="Richter M."/>
            <person name="Ferrer M."/>
            <person name="Sanchez J."/>
        </authorList>
    </citation>
    <scope>NUCLEOTIDE SEQUENCE</scope>
</reference>